<evidence type="ECO:0000256" key="4">
    <source>
        <dbReference type="ARBA" id="ARBA00023163"/>
    </source>
</evidence>
<evidence type="ECO:0000313" key="9">
    <source>
        <dbReference type="Proteomes" id="UP000037460"/>
    </source>
</evidence>
<protein>
    <recommendedName>
        <fullName evidence="6">Mediator of RNA polymerase II transcription subunit 6</fullName>
    </recommendedName>
    <alternativeName>
        <fullName evidence="6">Mediator complex subunit 6</fullName>
    </alternativeName>
</protein>
<dbReference type="EMBL" id="JWZX01002079">
    <property type="protein sequence ID" value="KOO31137.1"/>
    <property type="molecule type" value="Genomic_DNA"/>
</dbReference>
<dbReference type="Gene3D" id="3.10.450.580">
    <property type="entry name" value="Mediator complex, subunit Med6"/>
    <property type="match status" value="1"/>
</dbReference>
<proteinExistence type="inferred from homology"/>
<comment type="subcellular location">
    <subcellularLocation>
        <location evidence="1 6">Nucleus</location>
    </subcellularLocation>
</comment>
<gene>
    <name evidence="6" type="primary">MED6</name>
    <name evidence="8" type="ORF">Ctob_002586</name>
</gene>
<feature type="compositionally biased region" description="Gly residues" evidence="7">
    <location>
        <begin position="189"/>
        <end position="199"/>
    </location>
</feature>
<dbReference type="Proteomes" id="UP000037460">
    <property type="component" value="Unassembled WGS sequence"/>
</dbReference>
<keyword evidence="5 6" id="KW-0539">Nucleus</keyword>
<comment type="subunit">
    <text evidence="6">Component of the Mediator complex.</text>
</comment>
<evidence type="ECO:0000256" key="3">
    <source>
        <dbReference type="ARBA" id="ARBA00023015"/>
    </source>
</evidence>
<dbReference type="Pfam" id="PF04934">
    <property type="entry name" value="Med6"/>
    <property type="match status" value="1"/>
</dbReference>
<feature type="region of interest" description="Disordered" evidence="7">
    <location>
        <begin position="164"/>
        <end position="210"/>
    </location>
</feature>
<evidence type="ECO:0000256" key="5">
    <source>
        <dbReference type="ARBA" id="ARBA00023242"/>
    </source>
</evidence>
<dbReference type="InterPro" id="IPR038566">
    <property type="entry name" value="Mediator_Med6_sf"/>
</dbReference>
<keyword evidence="9" id="KW-1185">Reference proteome</keyword>
<accession>A0A0M0JXV4</accession>
<dbReference type="InterPro" id="IPR007018">
    <property type="entry name" value="Mediator_Med6"/>
</dbReference>
<keyword evidence="6" id="KW-0010">Activator</keyword>
<evidence type="ECO:0000313" key="8">
    <source>
        <dbReference type="EMBL" id="KOO31137.1"/>
    </source>
</evidence>
<comment type="caution">
    <text evidence="8">The sequence shown here is derived from an EMBL/GenBank/DDBJ whole genome shotgun (WGS) entry which is preliminary data.</text>
</comment>
<dbReference type="GO" id="GO:0003712">
    <property type="term" value="F:transcription coregulator activity"/>
    <property type="evidence" value="ECO:0007669"/>
    <property type="project" value="InterPro"/>
</dbReference>
<evidence type="ECO:0000256" key="1">
    <source>
        <dbReference type="ARBA" id="ARBA00004123"/>
    </source>
</evidence>
<sequence length="210" mass="22661">MSAPATPADTFDVLTTVSWEDRSWWNGALNRGSVLDYFANSQFFDRASVNAQLRMQGSTARLPPEVAREQLARLPGIVFELDETRLEELPPTASDPAAHSLYVIRKLRRAPSGAETTLRYYYVMDGVVYEAPTLWAVVQARLRRLGWYLSEAFEAARAAANGGDGAMDATEAAAPAKRGIGGRATPMGAGAGADFGSSGGLPPSKRQRPQ</sequence>
<evidence type="ECO:0000256" key="6">
    <source>
        <dbReference type="RuleBase" id="RU364143"/>
    </source>
</evidence>
<comment type="function">
    <text evidence="6">Component of the Mediator complex, a coactivator involved in the regulated transcription of nearly all RNA polymerase II-dependent genes. Mediator functions as a bridge to convey information from gene-specific regulatory proteins to the basal RNA polymerase II transcription machinery. Mediator is recruited to promoters by direct interactions with regulatory proteins and serves as a scaffold for the assembly of a functional preinitiation complex with RNA polymerase II and the general transcription factors.</text>
</comment>
<keyword evidence="4 6" id="KW-0804">Transcription</keyword>
<comment type="similarity">
    <text evidence="2 6">Belongs to the Mediator complex subunit 6 family.</text>
</comment>
<keyword evidence="3 6" id="KW-0805">Transcription regulation</keyword>
<organism evidence="8 9">
    <name type="scientific">Chrysochromulina tobinii</name>
    <dbReference type="NCBI Taxonomy" id="1460289"/>
    <lineage>
        <taxon>Eukaryota</taxon>
        <taxon>Haptista</taxon>
        <taxon>Haptophyta</taxon>
        <taxon>Prymnesiophyceae</taxon>
        <taxon>Prymnesiales</taxon>
        <taxon>Chrysochromulinaceae</taxon>
        <taxon>Chrysochromulina</taxon>
    </lineage>
</organism>
<evidence type="ECO:0000256" key="7">
    <source>
        <dbReference type="SAM" id="MobiDB-lite"/>
    </source>
</evidence>
<dbReference type="AlphaFoldDB" id="A0A0M0JXV4"/>
<name>A0A0M0JXV4_9EUKA</name>
<reference evidence="9" key="1">
    <citation type="journal article" date="2015" name="PLoS Genet.">
        <title>Genome Sequence and Transcriptome Analyses of Chrysochromulina tobin: Metabolic Tools for Enhanced Algal Fitness in the Prominent Order Prymnesiales (Haptophyceae).</title>
        <authorList>
            <person name="Hovde B.T."/>
            <person name="Deodato C.R."/>
            <person name="Hunsperger H.M."/>
            <person name="Ryken S.A."/>
            <person name="Yost W."/>
            <person name="Jha R.K."/>
            <person name="Patterson J."/>
            <person name="Monnat R.J. Jr."/>
            <person name="Barlow S.B."/>
            <person name="Starkenburg S.R."/>
            <person name="Cattolico R.A."/>
        </authorList>
    </citation>
    <scope>NUCLEOTIDE SEQUENCE</scope>
    <source>
        <strain evidence="9">CCMP291</strain>
    </source>
</reference>
<dbReference type="GO" id="GO:0016592">
    <property type="term" value="C:mediator complex"/>
    <property type="evidence" value="ECO:0007669"/>
    <property type="project" value="InterPro"/>
</dbReference>
<evidence type="ECO:0000256" key="2">
    <source>
        <dbReference type="ARBA" id="ARBA00007526"/>
    </source>
</evidence>
<dbReference type="OrthoDB" id="344220at2759"/>
<dbReference type="PANTHER" id="PTHR13104">
    <property type="entry name" value="MED-6-RELATED"/>
    <property type="match status" value="1"/>
</dbReference>
<dbReference type="GO" id="GO:0006357">
    <property type="term" value="P:regulation of transcription by RNA polymerase II"/>
    <property type="evidence" value="ECO:0007669"/>
    <property type="project" value="InterPro"/>
</dbReference>